<accession>A0A7X0TX99</accession>
<evidence type="ECO:0000313" key="1">
    <source>
        <dbReference type="EMBL" id="MBB6547183.1"/>
    </source>
</evidence>
<dbReference type="Proteomes" id="UP000565579">
    <property type="component" value="Unassembled WGS sequence"/>
</dbReference>
<name>A0A7X0TX99_9ACTN</name>
<gene>
    <name evidence="1" type="ORF">HD593_001978</name>
</gene>
<dbReference type="AlphaFoldDB" id="A0A7X0TX99"/>
<keyword evidence="2" id="KW-1185">Reference proteome</keyword>
<dbReference type="EMBL" id="JACHMI010000001">
    <property type="protein sequence ID" value="MBB6547183.1"/>
    <property type="molecule type" value="Genomic_DNA"/>
</dbReference>
<evidence type="ECO:0000313" key="2">
    <source>
        <dbReference type="Proteomes" id="UP000565579"/>
    </source>
</evidence>
<reference evidence="1 2" key="1">
    <citation type="submission" date="2020-08" db="EMBL/GenBank/DDBJ databases">
        <title>Sequencing the genomes of 1000 actinobacteria strains.</title>
        <authorList>
            <person name="Klenk H.-P."/>
        </authorList>
    </citation>
    <scope>NUCLEOTIDE SEQUENCE [LARGE SCALE GENOMIC DNA]</scope>
    <source>
        <strain evidence="1 2">DSM 43768</strain>
    </source>
</reference>
<sequence length="147" mass="16689">MRDETLLGLWDSGPYDYGVMETSWMAFLPDGRGWSAWATFGGEMDVGRFRWHCPEPAVLRLRYECHLAGDWADSDDDFRFDAITSRRPGGDVVTTTYTIGPDETLISEGPITALHLGDHVNSCTTYGLRRRELKIEDDPAHDLVPWH</sequence>
<comment type="caution">
    <text evidence="1">The sequence shown here is derived from an EMBL/GenBank/DDBJ whole genome shotgun (WGS) entry which is preliminary data.</text>
</comment>
<proteinExistence type="predicted"/>
<protein>
    <submittedName>
        <fullName evidence="1">Uncharacterized protein</fullName>
    </submittedName>
</protein>
<organism evidence="1 2">
    <name type="scientific">Nonomuraea rubra</name>
    <dbReference type="NCBI Taxonomy" id="46180"/>
    <lineage>
        <taxon>Bacteria</taxon>
        <taxon>Bacillati</taxon>
        <taxon>Actinomycetota</taxon>
        <taxon>Actinomycetes</taxon>
        <taxon>Streptosporangiales</taxon>
        <taxon>Streptosporangiaceae</taxon>
        <taxon>Nonomuraea</taxon>
    </lineage>
</organism>
<dbReference type="RefSeq" id="WP_185101863.1">
    <property type="nucleotide sequence ID" value="NZ_JACHMI010000001.1"/>
</dbReference>